<evidence type="ECO:0008006" key="3">
    <source>
        <dbReference type="Google" id="ProtNLM"/>
    </source>
</evidence>
<name>A0ABR2IHR6_9PEZI</name>
<evidence type="ECO:0000313" key="2">
    <source>
        <dbReference type="Proteomes" id="UP001390339"/>
    </source>
</evidence>
<accession>A0ABR2IHR6</accession>
<dbReference type="EMBL" id="JAPCWZ010000005">
    <property type="protein sequence ID" value="KAK8863126.1"/>
    <property type="molecule type" value="Genomic_DNA"/>
</dbReference>
<gene>
    <name evidence="1" type="ORF">PGQ11_009361</name>
</gene>
<evidence type="ECO:0000313" key="1">
    <source>
        <dbReference type="EMBL" id="KAK8863126.1"/>
    </source>
</evidence>
<protein>
    <recommendedName>
        <fullName evidence="3">F-box domain-containing protein</fullName>
    </recommendedName>
</protein>
<comment type="caution">
    <text evidence="1">The sequence shown here is derived from an EMBL/GenBank/DDBJ whole genome shotgun (WGS) entry which is preliminary data.</text>
</comment>
<sequence>MERNKTASPLYRLPDELVLGICRAGLEGSDVYIARQSCSVLRRILSSDEFVSPMLTWRRPLTREPPIMQIPNIGVDWEDVHERLRRRGCCSACIAARVPKRDGSVSDYDATMPRLASETNFCTACRASHPLIMFSQRQRKLEPTAVCIMAEGSVTLCPHHNVSLKALEMHRRVIRSSGRSQEPHPSVLHCKQCFQDMKEPGRATAIKQQPSARYDPLGGFISPYIGYVFPDMRRATLFLDWIMPLQQVASATVATDSWNTSQYTTGNPAAQETLKDALAVAAKTYNRLLCPHVSFDEISPPQDSFWDARIGSRIARQDQAQDFKIEEAILGQQPGHDCRACWSPRFTYKILGGEKPAPEYHWLLSRHGVSLRQQRQLPVPDLLGHQFSDAHQVWRQMLNPATYGLPEDPELRHLTWCPDA</sequence>
<organism evidence="1 2">
    <name type="scientific">Apiospora arundinis</name>
    <dbReference type="NCBI Taxonomy" id="335852"/>
    <lineage>
        <taxon>Eukaryota</taxon>
        <taxon>Fungi</taxon>
        <taxon>Dikarya</taxon>
        <taxon>Ascomycota</taxon>
        <taxon>Pezizomycotina</taxon>
        <taxon>Sordariomycetes</taxon>
        <taxon>Xylariomycetidae</taxon>
        <taxon>Amphisphaeriales</taxon>
        <taxon>Apiosporaceae</taxon>
        <taxon>Apiospora</taxon>
    </lineage>
</organism>
<keyword evidence="2" id="KW-1185">Reference proteome</keyword>
<proteinExistence type="predicted"/>
<reference evidence="1 2" key="1">
    <citation type="journal article" date="2024" name="IMA Fungus">
        <title>Apiospora arundinis, a panoply of carbohydrate-active enzymes and secondary metabolites.</title>
        <authorList>
            <person name="Sorensen T."/>
            <person name="Petersen C."/>
            <person name="Muurmann A.T."/>
            <person name="Christiansen J.V."/>
            <person name="Brundto M.L."/>
            <person name="Overgaard C.K."/>
            <person name="Boysen A.T."/>
            <person name="Wollenberg R.D."/>
            <person name="Larsen T.O."/>
            <person name="Sorensen J.L."/>
            <person name="Nielsen K.L."/>
            <person name="Sondergaard T.E."/>
        </authorList>
    </citation>
    <scope>NUCLEOTIDE SEQUENCE [LARGE SCALE GENOMIC DNA]</scope>
    <source>
        <strain evidence="1 2">AAU 773</strain>
    </source>
</reference>
<dbReference type="Proteomes" id="UP001390339">
    <property type="component" value="Unassembled WGS sequence"/>
</dbReference>